<feature type="domain" description="Cadherin" evidence="16">
    <location>
        <begin position="1027"/>
        <end position="1134"/>
    </location>
</feature>
<feature type="domain" description="Cadherin" evidence="16">
    <location>
        <begin position="353"/>
        <end position="458"/>
    </location>
</feature>
<dbReference type="GO" id="GO:0007156">
    <property type="term" value="P:homophilic cell adhesion via plasma membrane adhesion molecules"/>
    <property type="evidence" value="ECO:0007669"/>
    <property type="project" value="InterPro"/>
</dbReference>
<feature type="domain" description="Cadherin" evidence="16">
    <location>
        <begin position="1767"/>
        <end position="1872"/>
    </location>
</feature>
<feature type="domain" description="Cadherin" evidence="16">
    <location>
        <begin position="2965"/>
        <end position="3071"/>
    </location>
</feature>
<evidence type="ECO:0000256" key="10">
    <source>
        <dbReference type="ARBA" id="ARBA00023136"/>
    </source>
</evidence>
<dbReference type="FunFam" id="2.60.40.60:FF:000007">
    <property type="entry name" value="Protocadherin alpha 2"/>
    <property type="match status" value="3"/>
</dbReference>
<evidence type="ECO:0000313" key="17">
    <source>
        <dbReference type="EMBL" id="KAG9329867.1"/>
    </source>
</evidence>
<feature type="chain" id="PRO_5035846201" description="Cadherin domain-containing protein" evidence="15">
    <location>
        <begin position="32"/>
        <end position="4180"/>
    </location>
</feature>
<dbReference type="GO" id="GO:0005886">
    <property type="term" value="C:plasma membrane"/>
    <property type="evidence" value="ECO:0007669"/>
    <property type="project" value="UniProtKB-SubCell"/>
</dbReference>
<feature type="transmembrane region" description="Helical" evidence="14">
    <location>
        <begin position="3528"/>
        <end position="3551"/>
    </location>
</feature>
<dbReference type="PROSITE" id="PS50268">
    <property type="entry name" value="CADHERIN_2"/>
    <property type="match status" value="30"/>
</dbReference>
<evidence type="ECO:0000256" key="11">
    <source>
        <dbReference type="ARBA" id="ARBA00023180"/>
    </source>
</evidence>
<feature type="transmembrane region" description="Helical" evidence="14">
    <location>
        <begin position="1477"/>
        <end position="1500"/>
    </location>
</feature>
<feature type="domain" description="Cadherin" evidence="16">
    <location>
        <begin position="136"/>
        <end position="244"/>
    </location>
</feature>
<dbReference type="Pfam" id="PF00028">
    <property type="entry name" value="Cadherin"/>
    <property type="match status" value="24"/>
</dbReference>
<feature type="signal peptide" evidence="15">
    <location>
        <begin position="1"/>
        <end position="31"/>
    </location>
</feature>
<evidence type="ECO:0000256" key="5">
    <source>
        <dbReference type="ARBA" id="ARBA00022729"/>
    </source>
</evidence>
<feature type="domain" description="Cadherin" evidence="16">
    <location>
        <begin position="811"/>
        <end position="917"/>
    </location>
</feature>
<feature type="domain" description="Cadherin" evidence="16">
    <location>
        <begin position="3949"/>
        <end position="4048"/>
    </location>
</feature>
<feature type="domain" description="Cadherin" evidence="16">
    <location>
        <begin position="2422"/>
        <end position="2529"/>
    </location>
</feature>
<feature type="domain" description="Cadherin" evidence="16">
    <location>
        <begin position="2530"/>
        <end position="2635"/>
    </location>
</feature>
<evidence type="ECO:0000256" key="13">
    <source>
        <dbReference type="SAM" id="MobiDB-lite"/>
    </source>
</evidence>
<reference evidence="17" key="1">
    <citation type="thesis" date="2021" institute="BYU ScholarsArchive" country="Provo, UT, USA">
        <title>Applications of and Algorithms for Genome Assembly and Genomic Analyses with an Emphasis on Marine Teleosts.</title>
        <authorList>
            <person name="Pickett B.D."/>
        </authorList>
    </citation>
    <scope>NUCLEOTIDE SEQUENCE</scope>
    <source>
        <strain evidence="17">HI-2016</strain>
    </source>
</reference>
<dbReference type="FunFam" id="2.60.40.60:FF:000006">
    <property type="entry name" value="Protocadherin alpha 2"/>
    <property type="match status" value="6"/>
</dbReference>
<feature type="domain" description="Cadherin" evidence="16">
    <location>
        <begin position="1135"/>
        <end position="1240"/>
    </location>
</feature>
<evidence type="ECO:0000259" key="16">
    <source>
        <dbReference type="PROSITE" id="PS50268"/>
    </source>
</evidence>
<feature type="domain" description="Cadherin" evidence="16">
    <location>
        <begin position="29"/>
        <end position="135"/>
    </location>
</feature>
<accession>A0A8T2MZS1</accession>
<dbReference type="Proteomes" id="UP000824540">
    <property type="component" value="Unassembled WGS sequence"/>
</dbReference>
<feature type="domain" description="Cadherin" evidence="16">
    <location>
        <begin position="918"/>
        <end position="1026"/>
    </location>
</feature>
<evidence type="ECO:0000256" key="15">
    <source>
        <dbReference type="SAM" id="SignalP"/>
    </source>
</evidence>
<dbReference type="PRINTS" id="PR00205">
    <property type="entry name" value="CADHERIN"/>
</dbReference>
<organism evidence="17 18">
    <name type="scientific">Albula glossodonta</name>
    <name type="common">roundjaw bonefish</name>
    <dbReference type="NCBI Taxonomy" id="121402"/>
    <lineage>
        <taxon>Eukaryota</taxon>
        <taxon>Metazoa</taxon>
        <taxon>Chordata</taxon>
        <taxon>Craniata</taxon>
        <taxon>Vertebrata</taxon>
        <taxon>Euteleostomi</taxon>
        <taxon>Actinopterygii</taxon>
        <taxon>Neopterygii</taxon>
        <taxon>Teleostei</taxon>
        <taxon>Albuliformes</taxon>
        <taxon>Albulidae</taxon>
        <taxon>Albula</taxon>
    </lineage>
</organism>
<feature type="domain" description="Cadherin" evidence="16">
    <location>
        <begin position="2636"/>
        <end position="2744"/>
    </location>
</feature>
<feature type="transmembrane region" description="Helical" evidence="14">
    <location>
        <begin position="2872"/>
        <end position="2895"/>
    </location>
</feature>
<dbReference type="GO" id="GO:0005509">
    <property type="term" value="F:calcium ion binding"/>
    <property type="evidence" value="ECO:0007669"/>
    <property type="project" value="UniProtKB-UniRule"/>
</dbReference>
<dbReference type="InterPro" id="IPR015919">
    <property type="entry name" value="Cadherin-like_sf"/>
</dbReference>
<evidence type="ECO:0000256" key="8">
    <source>
        <dbReference type="ARBA" id="ARBA00022889"/>
    </source>
</evidence>
<keyword evidence="11" id="KW-0325">Glycoprotein</keyword>
<dbReference type="Pfam" id="PF08266">
    <property type="entry name" value="Cadherin_2"/>
    <property type="match status" value="6"/>
</dbReference>
<dbReference type="FunFam" id="2.60.40.60:FF:000004">
    <property type="entry name" value="Protocadherin 1 gamma 2"/>
    <property type="match status" value="6"/>
</dbReference>
<feature type="transmembrane region" description="Helical" evidence="14">
    <location>
        <begin position="2109"/>
        <end position="2132"/>
    </location>
</feature>
<dbReference type="PANTHER" id="PTHR24028">
    <property type="entry name" value="CADHERIN-87A"/>
    <property type="match status" value="1"/>
</dbReference>
<dbReference type="SUPFAM" id="SSF49313">
    <property type="entry name" value="Cadherin-like"/>
    <property type="match status" value="32"/>
</dbReference>
<dbReference type="InterPro" id="IPR002126">
    <property type="entry name" value="Cadherin-like_dom"/>
</dbReference>
<feature type="transmembrane region" description="Helical" evidence="14">
    <location>
        <begin position="4062"/>
        <end position="4085"/>
    </location>
</feature>
<feature type="region of interest" description="Disordered" evidence="13">
    <location>
        <begin position="3092"/>
        <end position="3121"/>
    </location>
</feature>
<dbReference type="OrthoDB" id="6252479at2759"/>
<feature type="domain" description="Cadherin" evidence="16">
    <location>
        <begin position="1996"/>
        <end position="2095"/>
    </location>
</feature>
<dbReference type="PANTHER" id="PTHR24028:SF241">
    <property type="entry name" value="PROTOCADHERIN 2 ALPHA A 1 PRECURSOR"/>
    <property type="match status" value="1"/>
</dbReference>
<feature type="domain" description="Cadherin" evidence="16">
    <location>
        <begin position="2759"/>
        <end position="2858"/>
    </location>
</feature>
<feature type="domain" description="Cadherin" evidence="16">
    <location>
        <begin position="3187"/>
        <end position="3292"/>
    </location>
</feature>
<dbReference type="SMART" id="SM00112">
    <property type="entry name" value="CA"/>
    <property type="match status" value="31"/>
</dbReference>
<dbReference type="InterPro" id="IPR020894">
    <property type="entry name" value="Cadherin_CS"/>
</dbReference>
<proteinExistence type="predicted"/>
<keyword evidence="4 14" id="KW-0812">Transmembrane</keyword>
<keyword evidence="8" id="KW-0130">Cell adhesion</keyword>
<keyword evidence="10 14" id="KW-0472">Membrane</keyword>
<dbReference type="PROSITE" id="PS00232">
    <property type="entry name" value="CADHERIN_1"/>
    <property type="match status" value="17"/>
</dbReference>
<keyword evidence="5 15" id="KW-0732">Signal</keyword>
<keyword evidence="9 14" id="KW-1133">Transmembrane helix</keyword>
<dbReference type="FunFam" id="2.60.40.60:FF:000018">
    <property type="entry name" value="Protocadherin gamma c3"/>
    <property type="match status" value="1"/>
</dbReference>
<dbReference type="Gene3D" id="2.60.40.60">
    <property type="entry name" value="Cadherins"/>
    <property type="match status" value="31"/>
</dbReference>
<dbReference type="FunFam" id="2.60.40.60:FF:000001">
    <property type="entry name" value="Protocadherin alpha 2"/>
    <property type="match status" value="5"/>
</dbReference>
<evidence type="ECO:0000313" key="18">
    <source>
        <dbReference type="Proteomes" id="UP000824540"/>
    </source>
</evidence>
<evidence type="ECO:0000256" key="2">
    <source>
        <dbReference type="ARBA" id="ARBA00004251"/>
    </source>
</evidence>
<evidence type="ECO:0000256" key="7">
    <source>
        <dbReference type="ARBA" id="ARBA00022837"/>
    </source>
</evidence>
<feature type="domain" description="Cadherin" evidence="16">
    <location>
        <begin position="3643"/>
        <end position="3749"/>
    </location>
</feature>
<keyword evidence="18" id="KW-1185">Reference proteome</keyword>
<feature type="domain" description="Cadherin" evidence="16">
    <location>
        <begin position="3408"/>
        <end position="3514"/>
    </location>
</feature>
<feature type="domain" description="Cadherin" evidence="16">
    <location>
        <begin position="3293"/>
        <end position="3401"/>
    </location>
</feature>
<evidence type="ECO:0000256" key="1">
    <source>
        <dbReference type="ARBA" id="ARBA00003436"/>
    </source>
</evidence>
<evidence type="ECO:0000256" key="3">
    <source>
        <dbReference type="ARBA" id="ARBA00022475"/>
    </source>
</evidence>
<feature type="domain" description="Cadherin" evidence="16">
    <location>
        <begin position="3750"/>
        <end position="3858"/>
    </location>
</feature>
<dbReference type="Pfam" id="PF16492">
    <property type="entry name" value="Cadherin_C_2"/>
    <property type="match status" value="6"/>
</dbReference>
<dbReference type="InterPro" id="IPR032455">
    <property type="entry name" value="Cadherin_C"/>
</dbReference>
<dbReference type="EMBL" id="JAFBMS010000878">
    <property type="protein sequence ID" value="KAG9329867.1"/>
    <property type="molecule type" value="Genomic_DNA"/>
</dbReference>
<feature type="domain" description="Cadherin" evidence="16">
    <location>
        <begin position="1656"/>
        <end position="1766"/>
    </location>
</feature>
<gene>
    <name evidence="17" type="ORF">JZ751_028763</name>
</gene>
<sequence>MGAGYHQSGLTFRPTCLHFAIILLLWNRIAAQIRYSIQEELKIGTVVGNIAKDLGIDRGALAERNLRIVTGSKQDLFQVNQRDGALFVNQRIDREELCGKSSPCHVNIKAVIENPLEMQHVTVEILDVNDHSPSFTSKETRLKISESAIPGARFQLEGARDPDVGLNALRFYKLSQNEKFRLETEDINENTKIPFLILQKPLDRETAPSHSLLLTALDGGTPHRSDTLNITIIVLDVNDNAPVCNEQKYTVILKENAPIGTFVVRVNASDLDDGANGDVTYAFGDKFRSHSSELFDLDTKSGEIKVKGLVDFEDEQMYEINIQASDKGPVALSTHCNVFVKVEDVNDNKPEIDVTSLSSRIREDAPLGTVVALMGVTDLDSGVNGQVVCTLAENLPFELKASSEGNFYSLVTKSPLDRESVSAYDIRIIAKDLGTPTLSSVKTIRVDISDINDNCPVFSQNPYTFYLVENNPPGASMFAVSASDADEGENALVSYSLEHVSTGHSVTSFLNINSENGIISALKSFDFETLKTFQFQVVAKDSGTPSISSNATVKVFILDQNDNAPMILSPLSSNGSAEGVEEIPRNANAGHSVTKVRAYDADIGYNAWLSFSLQHATDASLFGLERYTGQIRTLRSFTETDEAQHKLVIVVKDNGNVSLSATATVIINAVEPKEAFAASDTKGAVQTEEENNVTFYLIITLGSVSALFLLSIIGLIVMQCSKPEYPSKYSRDSNYADMSGNGTLCHSIQYRSGDKRYMLVGPRMSIVMRILWSSRITGEEFLESLCELVWLSEPNLRPGSEGERENTCRRISAQIRYSIQEELKIGTVVGNIAKDLGIDRGALAERNLRIVTGAKQDLFQVNERDGALFVNQRIDREELCGESSPCHVNLKAVIENPLEMQHVTVEVLDVNDHSPSFPSKETRLEISESAIPGARFQLEGALDPDVGQNALRFYKLSQNDHFQIEMEDLSDDVKVPVLVLNKPLDRERQALHQFVVTAFDGGKPLRSGDLNVTVVVLDVNDNAPVFNQQKYTVSLSENMPVGTLVITVNATDRDEGLNGEIMYSFGKQFRSKTSELFDLDTKTGDIKVKGLIDFEEKQIYEINVKASDKGQVPLSTHCNVFVKVEDVNDNKPEIDVTSLSSRIPEDAPPGTVVALMGVTDLDSGVNGQVVCSLPQHLPFDLKVSSERNFYSLVTKSPLDRESVPQYDISITAKDLGTPSLSSIKTIRVEISDINDNCPVFSRNPYTFYLVENNAPGASMFAVSASDADEGENALVSYSLEHESTGHSVTSFLNINSENGNIYALKSFDFETLKTFQFHVVAKDSGTPSLSSNVTVKVFILDQNDNAPVILSPLSSNGSAEGVEEIPRNVNAGHSVTKVRAYDADIGYNAWLSFSLQHATDASLFGLERYTGQIRTLRSFTETDEAQHKLVIVVKDNGNVSLSATSTVIINAVEPKEAFAASETKGAVQTEEENNVTFYLIITLGSVSALFLLSIIGLIVMQCSKPEYPSKYSRDPNYADTSGNGTLCHSIQYRSGDKRYMLVGPRMSIGSAIVSGSNANTLVVPDHRRRISGEISAQIRYSIQEELKIGTVVGNIAKDLGIDRGALAERNLRIVMGSKQDLFQVNQRDGALFVNQRIDREELCGKSSPCHVNLKAVIENPLEMQHVTVEILDVNDHSPSFPDQAYRLEVPEFTVTGARFQIEGAHDPDTGLNAETGEIKVKGPIDFEQKESYEIDVYVSDKGALPLSTHCNVFVKVEDVNDNKPEIDFTSLSRRIPENAFPGTVVALMGVTDLDSGVNGQVVCTLTEDLPFELKASSEGNFYSLVTKSPLDRESVPQYDISITAKDLGTPSLSSVKTIRVEVSDINDNNPIFSQNPYTFYLVENNAPGSSMFAVSASDADEGENALVSYSLEHVSTGHSVTSFLNINSENGNVYALKSFDFETLKTFQFQVVAKDSGTPSLSSNVTVKVYILDQNDNAPMILSPLSSNGSAEGMEEIPRNVNPGHSVTKVRAYDADIGYNAWLSFSLLHATDASLFGLERYTGQIRMLRSFTETDEAQHKLVIVVKDNGNVSLSATATVIINAVEPKEAFAASDTKGAVQTEEENNVTFYLIITLGSVSALFLLSIIGLIVMQCSKPEYPSKYSRDSNYADMSGNGTLCHSIQYRSGDKRYMLVGPRMSIGSAIVSGSNANTLVVPDHRKRISGEISAQIRYSIQEELKIGTVVGNIAKDLGIDRGALAERNLRIVTGSKQDLFQVNQRDGALFVNQRIDREELCGKSSPCHVNLKAVIENPLEMQHVTVEILDVNDHSPSFPSKETRLEISESAIPGARFQLEGARDPDVGINALRFYKLSQNENFRLETEDMNENSKIPFLILQKPLDRETAPSHSLQLIALDGGTPHRSDTLNITINVLDVNDNAPVCNKQKYTVILKENAPIGTFVIRVNASDLDDGANGEVMYAFGNKFSSQADELFDLDTTTGAIKVKGLVDFEDEQMYEINIKASDKGSAPLSTHCNVFVKVEDVNDNKPEIDITSLSSRIREDAPPGTLVALMGVTDLDSGVNGQVVCTLPEDLPFDLKASSEGNFYSLVTKSPLDRESVPQYDISITAKDLGTPSLSSVKKIRVEVSDINDNCPVFSQNPYTFYLVENNVPGASIFAVSASDADEGENALVSYSLEHVSTVHSVTSFLNINSENGNIYALKSFDFETLKTFQFQVVAKDSGTPSLHSNVTVKVFILDQNDNAPVILSPLSSNGSAEGVEEIPRNANAGHSVTKVRAYDADIGYNAWLSFSLQHATDASLFGLERYTGQIRTLRLFSETDDAQHKLVILVKDNGNVSLSATTTVIINAVEPKEAFAASDTKGTVQTEEENNVTFYLIITLGSVSALFLLSIIGLIVMQCSKPDHQSKYSRDSNYADMSGNGTLCHSIQYRSGDKRYMLVGPRMSIGSAIVPGSNANTLVVPDHRKRISGEIRYSIQEELKIGTVVGNIAKDMGIDRGNLAERNLRIVTGSKQDLFQVNQRDGALFVNRRIDIEELCGKSSPCHVNLKAVIENPLEMQHVTVEILDVNDHSPSFADEAYRLEVPESTMTGTQFQIEGAHDPDSGGNDSDEGPNGQVEYSFRSKSRSKTSELFELNRETGEIKVKGPIDFEQKESYEIDVYVSDKGALPLATHCNVFVKVEDVNDNKPEIDVTSLSSRIREDVPPGTLVALMGVTDLDSGVNGQVVCSLPEDLPFELKASSEGNFYSLVTKSPLDRESMPQYDISITAKDLGTPSLSSVKTIRVEVSDINDNNPVFSQNPYTFYLVENNAPGASIFAVSASDADEGENALVSYSLEHVSTGHSVTSFLNINSANGIIYALKSFDFETLKTFQFQVVAKDSGTPSLSSNVTVNVFILDQNDNAPVILSPLSSNGSAETVDIPRNVNAGHSVTKLQAYDADIGYNAWLSFSLQHATDASLFGLERYTGQIRTLRSFSETDEAQHKLVIVVKDNGNISLSATATVIINAVEPKEAFAASDTKSAVQTEEENNVTFYLIITLGSVSALFLLSIIGLIVMQCSKPDYSNKYSRDPNYADTSGNGTLCHSIQYRSGDKRYMLVGPRMSIVMRIHLLSQITGEEYLERAKPKSGQRGRARELYTRSESRRITAISAQIRYSIQEELKIGTVVANIAKDLGIDRGALAERNLRIVSGSKQDLFQVNQRDGALFVNQRIDREELCGKSSPCHVNLKAVIENPLEMQHVTVEILDVNDHSPSFPDPEYRLEISESAMTGVRFQLEGANDPDIGINSLRLYKLSQNDKFELELEDLSKDAKTPFLLLRNPLDRERNPRYNLTLTAVDGGTPPRSGSLNITVIVLDVNDNVPVEDVNDNKPEIDITSLTSRIREDAPLGTVVALIGVSDLDSARLMLMREKTLWFHTRSSTSNVTVKVFILDQNDNAPVILSPLSSNGSAEGVEEIPRNVNAGHSVTKVRAYDADIGYNAWLSFSLQHATDASLFGLERYTGQIRTLRSFSETDEAQHKLVILVKDNGNISLSATATVFINAVEPKEAFAASDTKGAVQTEEENNVTFYLIITLGSVSALFLLSIIGLIVMQCSKPDYPSKYSRDANYADTSGNGTLCHSIQYRSGDKRYMLVGPRMSIGSTIVPGSNANTLVVSDHRRRISGESQTCVRTERGDARIHAGGRAGE</sequence>
<dbReference type="FunFam" id="2.60.40.60:FF:000129">
    <property type="entry name" value="protocadherin alpha-C2 isoform X1"/>
    <property type="match status" value="5"/>
</dbReference>
<comment type="function">
    <text evidence="1">Potential calcium-dependent cell-adhesion protein. May be involved in the establishment and maintenance of specific neuronal connections in the brain.</text>
</comment>
<keyword evidence="7 12" id="KW-0106">Calcium</keyword>
<dbReference type="CDD" id="cd11304">
    <property type="entry name" value="Cadherin_repeat"/>
    <property type="match status" value="31"/>
</dbReference>
<feature type="domain" description="Cadherin" evidence="16">
    <location>
        <begin position="1364"/>
        <end position="1463"/>
    </location>
</feature>
<feature type="domain" description="Cadherin" evidence="16">
    <location>
        <begin position="3072"/>
        <end position="3186"/>
    </location>
</feature>
<keyword evidence="6" id="KW-0677">Repeat</keyword>
<feature type="domain" description="Cadherin" evidence="16">
    <location>
        <begin position="2313"/>
        <end position="2421"/>
    </location>
</feature>
<dbReference type="GO" id="GO:0009653">
    <property type="term" value="P:anatomical structure morphogenesis"/>
    <property type="evidence" value="ECO:0007669"/>
    <property type="project" value="UniProtKB-ARBA"/>
</dbReference>
<comment type="subcellular location">
    <subcellularLocation>
        <location evidence="2">Cell membrane</location>
        <topology evidence="2">Single-pass type I membrane protein</topology>
    </subcellularLocation>
</comment>
<evidence type="ECO:0000256" key="14">
    <source>
        <dbReference type="SAM" id="Phobius"/>
    </source>
</evidence>
<feature type="domain" description="Cadherin" evidence="16">
    <location>
        <begin position="1873"/>
        <end position="1981"/>
    </location>
</feature>
<dbReference type="InterPro" id="IPR013164">
    <property type="entry name" value="Cadherin_N"/>
</dbReference>
<evidence type="ECO:0000256" key="4">
    <source>
        <dbReference type="ARBA" id="ARBA00022692"/>
    </source>
</evidence>
<evidence type="ECO:0000256" key="9">
    <source>
        <dbReference type="ARBA" id="ARBA00022989"/>
    </source>
</evidence>
<feature type="domain" description="Cadherin" evidence="16">
    <location>
        <begin position="459"/>
        <end position="567"/>
    </location>
</feature>
<feature type="domain" description="Cadherin" evidence="16">
    <location>
        <begin position="245"/>
        <end position="352"/>
    </location>
</feature>
<evidence type="ECO:0000256" key="12">
    <source>
        <dbReference type="PROSITE-ProRule" id="PRU00043"/>
    </source>
</evidence>
<evidence type="ECO:0000256" key="6">
    <source>
        <dbReference type="ARBA" id="ARBA00022737"/>
    </source>
</evidence>
<feature type="domain" description="Cadherin" evidence="16">
    <location>
        <begin position="2206"/>
        <end position="2312"/>
    </location>
</feature>
<keyword evidence="3" id="KW-1003">Cell membrane</keyword>
<feature type="domain" description="Cadherin" evidence="16">
    <location>
        <begin position="582"/>
        <end position="681"/>
    </location>
</feature>
<dbReference type="FunFam" id="2.60.40.60:FF:000002">
    <property type="entry name" value="Protocadherin alpha 2"/>
    <property type="match status" value="4"/>
</dbReference>
<comment type="caution">
    <text evidence="17">The sequence shown here is derived from an EMBL/GenBank/DDBJ whole genome shotgun (WGS) entry which is preliminary data.</text>
</comment>
<protein>
    <recommendedName>
        <fullName evidence="16">Cadherin domain-containing protein</fullName>
    </recommendedName>
</protein>
<feature type="domain" description="Cadherin" evidence="16">
    <location>
        <begin position="1241"/>
        <end position="1349"/>
    </location>
</feature>
<name>A0A8T2MZS1_9TELE</name>
<dbReference type="InterPro" id="IPR050174">
    <property type="entry name" value="Protocadherin/Cadherin-CA"/>
</dbReference>